<dbReference type="Proteomes" id="UP000182334">
    <property type="component" value="Chromosome IV"/>
</dbReference>
<dbReference type="OrthoDB" id="309640at2759"/>
<protein>
    <submittedName>
        <fullName evidence="2">CIC11C00000000425</fullName>
    </submittedName>
</protein>
<dbReference type="STRING" id="45354.A0A1L0BUM7"/>
<evidence type="ECO:0000313" key="2">
    <source>
        <dbReference type="EMBL" id="SGZ54010.1"/>
    </source>
</evidence>
<dbReference type="PANTHER" id="PTHR11803">
    <property type="entry name" value="2-IMINOBUTANOATE/2-IMINOPROPANOATE DEAMINASE RIDA"/>
    <property type="match status" value="1"/>
</dbReference>
<dbReference type="CDD" id="cd00448">
    <property type="entry name" value="YjgF_YER057c_UK114_family"/>
    <property type="match status" value="1"/>
</dbReference>
<dbReference type="GO" id="GO:0019239">
    <property type="term" value="F:deaminase activity"/>
    <property type="evidence" value="ECO:0007669"/>
    <property type="project" value="TreeGrafter"/>
</dbReference>
<dbReference type="AlphaFoldDB" id="A0A1L0BUM7"/>
<sequence length="130" mass="14318">MKKVSWEDISQSGNSLLSPAWKLNGHVFTSGCLGTDASGNLPESVEQQTENAIKNLEAVLKFSGLDLNRVLKVLLFISNGDDAAVVNKVYAKYFLNKPARSCVILQFPNPNVKVELECVAEYIDYEAPKL</sequence>
<evidence type="ECO:0000256" key="1">
    <source>
        <dbReference type="ARBA" id="ARBA00010552"/>
    </source>
</evidence>
<evidence type="ECO:0000313" key="3">
    <source>
        <dbReference type="Proteomes" id="UP000182334"/>
    </source>
</evidence>
<organism evidence="2 3">
    <name type="scientific">Sungouiella intermedia</name>
    <dbReference type="NCBI Taxonomy" id="45354"/>
    <lineage>
        <taxon>Eukaryota</taxon>
        <taxon>Fungi</taxon>
        <taxon>Dikarya</taxon>
        <taxon>Ascomycota</taxon>
        <taxon>Saccharomycotina</taxon>
        <taxon>Pichiomycetes</taxon>
        <taxon>Metschnikowiaceae</taxon>
        <taxon>Sungouiella</taxon>
    </lineage>
</organism>
<dbReference type="Pfam" id="PF01042">
    <property type="entry name" value="Ribonuc_L-PSP"/>
    <property type="match status" value="1"/>
</dbReference>
<reference evidence="2 3" key="1">
    <citation type="submission" date="2016-10" db="EMBL/GenBank/DDBJ databases">
        <authorList>
            <person name="de Groot N.N."/>
        </authorList>
    </citation>
    <scope>NUCLEOTIDE SEQUENCE [LARGE SCALE GENOMIC DNA]</scope>
    <source>
        <strain evidence="2 3">CBS 141442</strain>
    </source>
</reference>
<dbReference type="InterPro" id="IPR035959">
    <property type="entry name" value="RutC-like_sf"/>
</dbReference>
<accession>A0A1L0BUM7</accession>
<keyword evidence="3" id="KW-1185">Reference proteome</keyword>
<proteinExistence type="inferred from homology"/>
<dbReference type="PANTHER" id="PTHR11803:SF58">
    <property type="entry name" value="PROTEIN HMF1-RELATED"/>
    <property type="match status" value="1"/>
</dbReference>
<dbReference type="SUPFAM" id="SSF55298">
    <property type="entry name" value="YjgF-like"/>
    <property type="match status" value="1"/>
</dbReference>
<comment type="similarity">
    <text evidence="1">Belongs to the RutC family.</text>
</comment>
<dbReference type="InterPro" id="IPR006175">
    <property type="entry name" value="YjgF/YER057c/UK114"/>
</dbReference>
<gene>
    <name evidence="2" type="ORF">SAMEA4029010_CIC11G00000000425</name>
</gene>
<dbReference type="GO" id="GO:0005829">
    <property type="term" value="C:cytosol"/>
    <property type="evidence" value="ECO:0007669"/>
    <property type="project" value="TreeGrafter"/>
</dbReference>
<dbReference type="EMBL" id="LT635759">
    <property type="protein sequence ID" value="SGZ54010.1"/>
    <property type="molecule type" value="Genomic_DNA"/>
</dbReference>
<dbReference type="Gene3D" id="3.30.1330.40">
    <property type="entry name" value="RutC-like"/>
    <property type="match status" value="1"/>
</dbReference>
<dbReference type="GO" id="GO:0005739">
    <property type="term" value="C:mitochondrion"/>
    <property type="evidence" value="ECO:0007669"/>
    <property type="project" value="TreeGrafter"/>
</dbReference>
<name>A0A1L0BUM7_9ASCO</name>